<gene>
    <name evidence="8" type="ORF">DXC51_03880</name>
</gene>
<evidence type="ECO:0000256" key="5">
    <source>
        <dbReference type="ARBA" id="ARBA00023136"/>
    </source>
</evidence>
<feature type="transmembrane region" description="Helical" evidence="6">
    <location>
        <begin position="308"/>
        <end position="331"/>
    </location>
</feature>
<proteinExistence type="predicted"/>
<feature type="transmembrane region" description="Helical" evidence="6">
    <location>
        <begin position="40"/>
        <end position="62"/>
    </location>
</feature>
<feature type="transmembrane region" description="Helical" evidence="6">
    <location>
        <begin position="83"/>
        <end position="113"/>
    </location>
</feature>
<evidence type="ECO:0000259" key="7">
    <source>
        <dbReference type="Pfam" id="PF03600"/>
    </source>
</evidence>
<comment type="caution">
    <text evidence="8">The sequence shown here is derived from an EMBL/GenBank/DDBJ whole genome shotgun (WGS) entry which is preliminary data.</text>
</comment>
<organism evidence="8 9">
    <name type="scientific">Eisenbergiella massiliensis</name>
    <dbReference type="NCBI Taxonomy" id="1720294"/>
    <lineage>
        <taxon>Bacteria</taxon>
        <taxon>Bacillati</taxon>
        <taxon>Bacillota</taxon>
        <taxon>Clostridia</taxon>
        <taxon>Lachnospirales</taxon>
        <taxon>Lachnospiraceae</taxon>
        <taxon>Eisenbergiella</taxon>
    </lineage>
</organism>
<protein>
    <submittedName>
        <fullName evidence="8">Citrate transporter</fullName>
    </submittedName>
</protein>
<keyword evidence="9" id="KW-1185">Reference proteome</keyword>
<keyword evidence="5 6" id="KW-0472">Membrane</keyword>
<evidence type="ECO:0000256" key="3">
    <source>
        <dbReference type="ARBA" id="ARBA00022692"/>
    </source>
</evidence>
<dbReference type="Proteomes" id="UP000260812">
    <property type="component" value="Unassembled WGS sequence"/>
</dbReference>
<dbReference type="GO" id="GO:0055085">
    <property type="term" value="P:transmembrane transport"/>
    <property type="evidence" value="ECO:0007669"/>
    <property type="project" value="InterPro"/>
</dbReference>
<evidence type="ECO:0000256" key="6">
    <source>
        <dbReference type="SAM" id="Phobius"/>
    </source>
</evidence>
<feature type="transmembrane region" description="Helical" evidence="6">
    <location>
        <begin position="159"/>
        <end position="180"/>
    </location>
</feature>
<feature type="transmembrane region" description="Helical" evidence="6">
    <location>
        <begin position="351"/>
        <end position="369"/>
    </location>
</feature>
<feature type="transmembrane region" description="Helical" evidence="6">
    <location>
        <begin position="119"/>
        <end position="138"/>
    </location>
</feature>
<reference evidence="8" key="1">
    <citation type="submission" date="2018-08" db="EMBL/GenBank/DDBJ databases">
        <title>A genome reference for cultivated species of the human gut microbiota.</title>
        <authorList>
            <person name="Zou Y."/>
            <person name="Xue W."/>
            <person name="Luo G."/>
        </authorList>
    </citation>
    <scope>NUCLEOTIDE SEQUENCE [LARGE SCALE GENOMIC DNA]</scope>
    <source>
        <strain evidence="8">TF05-5AC</strain>
    </source>
</reference>
<evidence type="ECO:0000313" key="9">
    <source>
        <dbReference type="Proteomes" id="UP000260812"/>
    </source>
</evidence>
<feature type="transmembrane region" description="Helical" evidence="6">
    <location>
        <begin position="248"/>
        <end position="270"/>
    </location>
</feature>
<feature type="domain" description="Citrate transporter-like" evidence="7">
    <location>
        <begin position="16"/>
        <end position="301"/>
    </location>
</feature>
<evidence type="ECO:0000256" key="1">
    <source>
        <dbReference type="ARBA" id="ARBA00004141"/>
    </source>
</evidence>
<dbReference type="PANTHER" id="PTHR43568">
    <property type="entry name" value="P PROTEIN"/>
    <property type="match status" value="1"/>
</dbReference>
<accession>A0A3E3IB45</accession>
<dbReference type="AlphaFoldDB" id="A0A3E3IB45"/>
<dbReference type="Pfam" id="PF03600">
    <property type="entry name" value="CitMHS"/>
    <property type="match status" value="1"/>
</dbReference>
<dbReference type="EMBL" id="QVLV01000002">
    <property type="protein sequence ID" value="RGE64221.1"/>
    <property type="molecule type" value="Genomic_DNA"/>
</dbReference>
<dbReference type="RefSeq" id="WP_021635895.1">
    <property type="nucleotide sequence ID" value="NZ_CANNOQ010000229.1"/>
</dbReference>
<keyword evidence="3 6" id="KW-0812">Transmembrane</keyword>
<evidence type="ECO:0000256" key="2">
    <source>
        <dbReference type="ARBA" id="ARBA00022448"/>
    </source>
</evidence>
<evidence type="ECO:0000313" key="8">
    <source>
        <dbReference type="EMBL" id="RGE64221.1"/>
    </source>
</evidence>
<comment type="subcellular location">
    <subcellularLocation>
        <location evidence="1">Membrane</location>
        <topology evidence="1">Multi-pass membrane protein</topology>
    </subcellularLocation>
</comment>
<sequence>MKKIRTAFKKDPVLYISGILAIISAFLVPPDTAYFSYIDFRVLALLFSLMCVMNGFQQIGFFQKLAVFVLSKTENTRQLAGVLVFLCFFMSMLITNDVSLITFVPFTVLILTITGQEKLMVFVIVLQTIAANLGSMLTPIGNPQNLYLYSLSGMSFSEFLGIMLPYTLLSALLLLLFLFLKPGEKVYVQEIFAETGPMRRRPLITYTLLFFLCLGCVLHLICWQAVLVIVTVVLLFTDRGLLRRADYGLLATFVFFFIFIGNMGRLPVIVDLLRTVLSGHELPVAILASQGISNVPAAILLSGFTKNYLPLLVGVNIGGLGTLIASLASLISYKQYAQTPGCEKGRYLSHFTGLNLVFLAALTCLALFLL</sequence>
<keyword evidence="4 6" id="KW-1133">Transmembrane helix</keyword>
<evidence type="ECO:0000256" key="4">
    <source>
        <dbReference type="ARBA" id="ARBA00022989"/>
    </source>
</evidence>
<dbReference type="InterPro" id="IPR004680">
    <property type="entry name" value="Cit_transptr-like_dom"/>
</dbReference>
<dbReference type="GeneID" id="97986046"/>
<dbReference type="PANTHER" id="PTHR43568:SF1">
    <property type="entry name" value="P PROTEIN"/>
    <property type="match status" value="1"/>
</dbReference>
<feature type="transmembrane region" description="Helical" evidence="6">
    <location>
        <begin position="12"/>
        <end position="28"/>
    </location>
</feature>
<dbReference type="GO" id="GO:0016020">
    <property type="term" value="C:membrane"/>
    <property type="evidence" value="ECO:0007669"/>
    <property type="project" value="UniProtKB-SubCell"/>
</dbReference>
<feature type="transmembrane region" description="Helical" evidence="6">
    <location>
        <begin position="203"/>
        <end position="236"/>
    </location>
</feature>
<keyword evidence="2" id="KW-0813">Transport</keyword>
<dbReference type="InterPro" id="IPR051475">
    <property type="entry name" value="Diverse_Ion_Transporter"/>
</dbReference>
<name>A0A3E3IB45_9FIRM</name>
<feature type="transmembrane region" description="Helical" evidence="6">
    <location>
        <begin position="282"/>
        <end position="301"/>
    </location>
</feature>